<dbReference type="EMBL" id="FNFE01000002">
    <property type="protein sequence ID" value="SDJ84177.1"/>
    <property type="molecule type" value="Genomic_DNA"/>
</dbReference>
<dbReference type="Proteomes" id="UP000198882">
    <property type="component" value="Unassembled WGS sequence"/>
</dbReference>
<organism evidence="1 2">
    <name type="scientific">Natronorubrum texcoconense</name>
    <dbReference type="NCBI Taxonomy" id="1095776"/>
    <lineage>
        <taxon>Archaea</taxon>
        <taxon>Methanobacteriati</taxon>
        <taxon>Methanobacteriota</taxon>
        <taxon>Stenosarchaea group</taxon>
        <taxon>Halobacteria</taxon>
        <taxon>Halobacteriales</taxon>
        <taxon>Natrialbaceae</taxon>
        <taxon>Natronorubrum</taxon>
    </lineage>
</organism>
<dbReference type="SUPFAM" id="SSF46785">
    <property type="entry name" value="Winged helix' DNA-binding domain"/>
    <property type="match status" value="1"/>
</dbReference>
<protein>
    <submittedName>
        <fullName evidence="1">Uncharacterized protein</fullName>
    </submittedName>
</protein>
<evidence type="ECO:0000313" key="1">
    <source>
        <dbReference type="EMBL" id="SDJ84177.1"/>
    </source>
</evidence>
<dbReference type="OrthoDB" id="240032at2157"/>
<reference evidence="2" key="1">
    <citation type="submission" date="2016-10" db="EMBL/GenBank/DDBJ databases">
        <authorList>
            <person name="Varghese N."/>
            <person name="Submissions S."/>
        </authorList>
    </citation>
    <scope>NUCLEOTIDE SEQUENCE [LARGE SCALE GENOMIC DNA]</scope>
    <source>
        <strain evidence="2">B4,CECT 8067,JCM 17497</strain>
    </source>
</reference>
<dbReference type="Pfam" id="PF24033">
    <property type="entry name" value="DUF7342"/>
    <property type="match status" value="1"/>
</dbReference>
<keyword evidence="2" id="KW-1185">Reference proteome</keyword>
<name>A0A1G8X1G8_9EURY</name>
<gene>
    <name evidence="1" type="ORF">SAMN04515672_1577</name>
</gene>
<dbReference type="RefSeq" id="WP_090304229.1">
    <property type="nucleotide sequence ID" value="NZ_FNFE01000002.1"/>
</dbReference>
<proteinExistence type="predicted"/>
<dbReference type="STRING" id="1095776.SAMN04515672_1577"/>
<evidence type="ECO:0000313" key="2">
    <source>
        <dbReference type="Proteomes" id="UP000198882"/>
    </source>
</evidence>
<dbReference type="InterPro" id="IPR055766">
    <property type="entry name" value="DUF7342"/>
</dbReference>
<dbReference type="InterPro" id="IPR036390">
    <property type="entry name" value="WH_DNA-bd_sf"/>
</dbReference>
<accession>A0A1G8X1G8</accession>
<dbReference type="AlphaFoldDB" id="A0A1G8X1G8"/>
<sequence length="169" mass="19031">MADVNDVVKEEWKEDTTAFQRVKSIIGGTYDGETARDIADRALVAESTARSHLEDLADDGFVEKTSDPTSGATLYLRSWQSLVLEQARDIADQTDSETLLQKVNEMRERIRGFQETTGVDSPEDIAWNDTELDEEMIRTWKTTERNLSFAKVALALDQAEDIVDRQADA</sequence>